<dbReference type="AlphaFoldDB" id="A0A2P2NH77"/>
<dbReference type="EMBL" id="GGEC01061354">
    <property type="protein sequence ID" value="MBX41838.1"/>
    <property type="molecule type" value="Transcribed_RNA"/>
</dbReference>
<evidence type="ECO:0000313" key="1">
    <source>
        <dbReference type="EMBL" id="MBX41838.1"/>
    </source>
</evidence>
<protein>
    <submittedName>
        <fullName evidence="1">Uncharacterized protein</fullName>
    </submittedName>
</protein>
<accession>A0A2P2NH77</accession>
<reference evidence="1" key="1">
    <citation type="submission" date="2018-02" db="EMBL/GenBank/DDBJ databases">
        <title>Rhizophora mucronata_Transcriptome.</title>
        <authorList>
            <person name="Meera S.P."/>
            <person name="Sreeshan A."/>
            <person name="Augustine A."/>
        </authorList>
    </citation>
    <scope>NUCLEOTIDE SEQUENCE</scope>
    <source>
        <tissue evidence="1">Leaf</tissue>
    </source>
</reference>
<organism evidence="1">
    <name type="scientific">Rhizophora mucronata</name>
    <name type="common">Asiatic mangrove</name>
    <dbReference type="NCBI Taxonomy" id="61149"/>
    <lineage>
        <taxon>Eukaryota</taxon>
        <taxon>Viridiplantae</taxon>
        <taxon>Streptophyta</taxon>
        <taxon>Embryophyta</taxon>
        <taxon>Tracheophyta</taxon>
        <taxon>Spermatophyta</taxon>
        <taxon>Magnoliopsida</taxon>
        <taxon>eudicotyledons</taxon>
        <taxon>Gunneridae</taxon>
        <taxon>Pentapetalae</taxon>
        <taxon>rosids</taxon>
        <taxon>fabids</taxon>
        <taxon>Malpighiales</taxon>
        <taxon>Rhizophoraceae</taxon>
        <taxon>Rhizophora</taxon>
    </lineage>
</organism>
<sequence>MLNMKDTKYQKVGKFYRCSGAFTTAQKSFQILKSLIPQDLRLHQNLILFCHLAAGSTHVPGMSWPSWRFWCFCITSPLSTGGRG</sequence>
<proteinExistence type="predicted"/>
<name>A0A2P2NH77_RHIMU</name>